<dbReference type="Gene3D" id="3.40.50.300">
    <property type="entry name" value="P-loop containing nucleotide triphosphate hydrolases"/>
    <property type="match status" value="1"/>
</dbReference>
<gene>
    <name evidence="1" type="ordered locus">BN6_69610</name>
</gene>
<accession>K0K9J2</accession>
<sequence length="517" mass="55366">MSERQRAEAAAGGQVFQAGRDVIVHHVPAGTSRVWNLPPRNPHFTGREETLTAIRGALTGGVVAVQSLHGLGGVGKSQTAIEYAHRHAADYRCVWWIPAERPELVPEHLARLEAALGGTDFRTALSARSDWLLIFDNAESPRDLHPLLPSGGHVLITTRNTGFGGLGAVVRLDVLPRADSVALLRARVSAMSEEEADDLAELLGDLPLGLAQAAAYLEESGLPLADYFTLIRTHERMMFVEGEVVGYPHTIGTVWSLSLRHLADRAPRSLAVLRGTAFLAPEAIPIDLVTGSAEPIESARLVAPLVRHGLVQRDGDRLSVHRLLQAHLRHEAGHDDLLAVLARLRDALVADGDGVAGWRVARQSVPHLVTLMDHRGDGDQRVEDALAAIGDALDRLMAESVMGRVSRALADGATALGQPSAEHGGRLDPVVFQQIKSVVLDGVTLGVLLLFVVAVRGHEGDPDRSPSVRLGTSLILGLVEVGVGLGGVEQARLEQMRAAFGRTGPRRAPSEETRAPR</sequence>
<dbReference type="InterPro" id="IPR027417">
    <property type="entry name" value="P-loop_NTPase"/>
</dbReference>
<dbReference type="HOGENOM" id="CLU_526651_0_0_11"/>
<dbReference type="Proteomes" id="UP000006281">
    <property type="component" value="Chromosome"/>
</dbReference>
<reference evidence="1 2" key="1">
    <citation type="journal article" date="2012" name="BMC Genomics">
        <title>Complete genome sequence of Saccharothrix espanaensis DSM 44229T and comparison to the other completely sequenced Pseudonocardiaceae.</title>
        <authorList>
            <person name="Strobel T."/>
            <person name="Al-Dilaimi A."/>
            <person name="Blom J."/>
            <person name="Gessner A."/>
            <person name="Kalinowski J."/>
            <person name="Luzhetska M."/>
            <person name="Puhler A."/>
            <person name="Szczepanowski R."/>
            <person name="Bechthold A."/>
            <person name="Ruckert C."/>
        </authorList>
    </citation>
    <scope>NUCLEOTIDE SEQUENCE [LARGE SCALE GENOMIC DNA]</scope>
    <source>
        <strain evidence="2">ATCC 51144 / DSM 44229 / JCM 9112 / NBRC 15066 / NRRL 15764</strain>
    </source>
</reference>
<dbReference type="KEGG" id="sesp:BN6_69610"/>
<evidence type="ECO:0008006" key="3">
    <source>
        <dbReference type="Google" id="ProtNLM"/>
    </source>
</evidence>
<name>K0K9J2_SACES</name>
<dbReference type="PANTHER" id="PTHR35205">
    <property type="entry name" value="NB-ARC AND TPR DOMAIN PROTEIN"/>
    <property type="match status" value="1"/>
</dbReference>
<proteinExistence type="predicted"/>
<dbReference type="OrthoDB" id="3885120at2"/>
<dbReference type="PANTHER" id="PTHR35205:SF1">
    <property type="entry name" value="ZU5 DOMAIN-CONTAINING PROTEIN"/>
    <property type="match status" value="1"/>
</dbReference>
<dbReference type="eggNOG" id="COG3903">
    <property type="taxonomic scope" value="Bacteria"/>
</dbReference>
<dbReference type="AlphaFoldDB" id="K0K9J2"/>
<keyword evidence="2" id="KW-1185">Reference proteome</keyword>
<evidence type="ECO:0000313" key="1">
    <source>
        <dbReference type="EMBL" id="CCH34197.1"/>
    </source>
</evidence>
<dbReference type="EMBL" id="HE804045">
    <property type="protein sequence ID" value="CCH34197.1"/>
    <property type="molecule type" value="Genomic_DNA"/>
</dbReference>
<dbReference type="SUPFAM" id="SSF52540">
    <property type="entry name" value="P-loop containing nucleoside triphosphate hydrolases"/>
    <property type="match status" value="1"/>
</dbReference>
<evidence type="ECO:0000313" key="2">
    <source>
        <dbReference type="Proteomes" id="UP000006281"/>
    </source>
</evidence>
<dbReference type="RefSeq" id="WP_015104308.1">
    <property type="nucleotide sequence ID" value="NC_019673.1"/>
</dbReference>
<organism evidence="1 2">
    <name type="scientific">Saccharothrix espanaensis (strain ATCC 51144 / DSM 44229 / JCM 9112 / NBRC 15066 / NRRL 15764)</name>
    <dbReference type="NCBI Taxonomy" id="1179773"/>
    <lineage>
        <taxon>Bacteria</taxon>
        <taxon>Bacillati</taxon>
        <taxon>Actinomycetota</taxon>
        <taxon>Actinomycetes</taxon>
        <taxon>Pseudonocardiales</taxon>
        <taxon>Pseudonocardiaceae</taxon>
        <taxon>Saccharothrix</taxon>
    </lineage>
</organism>
<protein>
    <recommendedName>
        <fullName evidence="3">NB-ARC domain-containing protein</fullName>
    </recommendedName>
</protein>
<dbReference type="BioCyc" id="SESP1179773:BN6_RS42675-MONOMER"/>
<dbReference type="PATRIC" id="fig|1179773.3.peg.7037"/>
<dbReference type="STRING" id="1179773.BN6_69610"/>